<dbReference type="InterPro" id="IPR011055">
    <property type="entry name" value="Dup_hybrid_motif"/>
</dbReference>
<keyword evidence="1" id="KW-1133">Transmembrane helix</keyword>
<feature type="domain" description="M23ase beta-sheet core" evidence="2">
    <location>
        <begin position="27"/>
        <end position="124"/>
    </location>
</feature>
<dbReference type="CDD" id="cd12797">
    <property type="entry name" value="M23_peptidase"/>
    <property type="match status" value="1"/>
</dbReference>
<dbReference type="AlphaFoldDB" id="A0A1S2LLS8"/>
<keyword evidence="1" id="KW-0472">Membrane</keyword>
<dbReference type="PANTHER" id="PTHR21666">
    <property type="entry name" value="PEPTIDASE-RELATED"/>
    <property type="match status" value="1"/>
</dbReference>
<evidence type="ECO:0000259" key="2">
    <source>
        <dbReference type="Pfam" id="PF01551"/>
    </source>
</evidence>
<dbReference type="RefSeq" id="WP_071309957.1">
    <property type="nucleotide sequence ID" value="NZ_MLQR01000030.1"/>
</dbReference>
<keyword evidence="4" id="KW-1185">Reference proteome</keyword>
<evidence type="ECO:0000313" key="4">
    <source>
        <dbReference type="Proteomes" id="UP000179524"/>
    </source>
</evidence>
<dbReference type="GO" id="GO:0004222">
    <property type="term" value="F:metalloendopeptidase activity"/>
    <property type="evidence" value="ECO:0007669"/>
    <property type="project" value="TreeGrafter"/>
</dbReference>
<dbReference type="EMBL" id="MLQR01000030">
    <property type="protein sequence ID" value="OIJ12637.1"/>
    <property type="molecule type" value="Genomic_DNA"/>
</dbReference>
<reference evidence="3 4" key="1">
    <citation type="submission" date="2016-10" db="EMBL/GenBank/DDBJ databases">
        <title>Draft genome sequences of four alkaliphilic bacteria belonging to the Anaerobacillus genus.</title>
        <authorList>
            <person name="Bassil N.M."/>
            <person name="Lloyd J.R."/>
        </authorList>
    </citation>
    <scope>NUCLEOTIDE SEQUENCE [LARGE SCALE GENOMIC DNA]</scope>
    <source>
        <strain evidence="3 4">DSM 18345</strain>
    </source>
</reference>
<dbReference type="PANTHER" id="PTHR21666:SF270">
    <property type="entry name" value="MUREIN HYDROLASE ACTIVATOR ENVC"/>
    <property type="match status" value="1"/>
</dbReference>
<dbReference type="SUPFAM" id="SSF51261">
    <property type="entry name" value="Duplicated hybrid motif"/>
    <property type="match status" value="1"/>
</dbReference>
<feature type="transmembrane region" description="Helical" evidence="1">
    <location>
        <begin position="189"/>
        <end position="207"/>
    </location>
</feature>
<accession>A0A1S2LLS8</accession>
<sequence length="232" mass="25060">MELVGSQYKIRLTSKFGEVSEVRNFRPHTGIDLGLSEGTELKSITPGVVERLTPENTPLGNGIIIRGDDGNAYVYGHLKEIHVSPGQRIEFGEFIGLSGNTGTSTTGPHLHFAVQTPNGEFIDPAPLADTLADLTGDKGFLDGVKTFFENGQVDQYDKGDNVVLDYLGKKVGEGLIYIWDWFVVSLPDIVGYSTILAGVVIILGSMVKRGGAIKVLLAYAAFLILALCILIY</sequence>
<evidence type="ECO:0000256" key="1">
    <source>
        <dbReference type="SAM" id="Phobius"/>
    </source>
</evidence>
<dbReference type="InterPro" id="IPR016047">
    <property type="entry name" value="M23ase_b-sheet_dom"/>
</dbReference>
<proteinExistence type="predicted"/>
<feature type="transmembrane region" description="Helical" evidence="1">
    <location>
        <begin position="213"/>
        <end position="231"/>
    </location>
</feature>
<dbReference type="Gene3D" id="2.70.70.10">
    <property type="entry name" value="Glucose Permease (Domain IIA)"/>
    <property type="match status" value="1"/>
</dbReference>
<dbReference type="OrthoDB" id="9805070at2"/>
<name>A0A1S2LLS8_9BACI</name>
<gene>
    <name evidence="3" type="ORF">BKP37_12600</name>
</gene>
<evidence type="ECO:0000313" key="3">
    <source>
        <dbReference type="EMBL" id="OIJ12637.1"/>
    </source>
</evidence>
<organism evidence="3 4">
    <name type="scientific">Anaerobacillus alkalilacustris</name>
    <dbReference type="NCBI Taxonomy" id="393763"/>
    <lineage>
        <taxon>Bacteria</taxon>
        <taxon>Bacillati</taxon>
        <taxon>Bacillota</taxon>
        <taxon>Bacilli</taxon>
        <taxon>Bacillales</taxon>
        <taxon>Bacillaceae</taxon>
        <taxon>Anaerobacillus</taxon>
    </lineage>
</organism>
<protein>
    <recommendedName>
        <fullName evidence="2">M23ase beta-sheet core domain-containing protein</fullName>
    </recommendedName>
</protein>
<comment type="caution">
    <text evidence="3">The sequence shown here is derived from an EMBL/GenBank/DDBJ whole genome shotgun (WGS) entry which is preliminary data.</text>
</comment>
<dbReference type="Proteomes" id="UP000179524">
    <property type="component" value="Unassembled WGS sequence"/>
</dbReference>
<dbReference type="Pfam" id="PF01551">
    <property type="entry name" value="Peptidase_M23"/>
    <property type="match status" value="1"/>
</dbReference>
<keyword evidence="1" id="KW-0812">Transmembrane</keyword>
<dbReference type="InterPro" id="IPR050570">
    <property type="entry name" value="Cell_wall_metabolism_enzyme"/>
</dbReference>